<dbReference type="InterPro" id="IPR001660">
    <property type="entry name" value="SAM"/>
</dbReference>
<name>A0A816DBR4_9BILA</name>
<dbReference type="GO" id="GO:0003682">
    <property type="term" value="F:chromatin binding"/>
    <property type="evidence" value="ECO:0007669"/>
    <property type="project" value="TreeGrafter"/>
</dbReference>
<comment type="caution">
    <text evidence="3">The sequence shown here is derived from an EMBL/GenBank/DDBJ whole genome shotgun (WGS) entry which is preliminary data.</text>
</comment>
<evidence type="ECO:0000259" key="1">
    <source>
        <dbReference type="PROSITE" id="PS50105"/>
    </source>
</evidence>
<gene>
    <name evidence="2" type="ORF">CJN711_LOCUS8104</name>
    <name evidence="3" type="ORF">KQP761_LOCUS26945</name>
    <name evidence="4" type="ORF">MBJ925_LOCUS36</name>
</gene>
<evidence type="ECO:0000313" key="3">
    <source>
        <dbReference type="EMBL" id="CAF1635249.1"/>
    </source>
</evidence>
<dbReference type="Proteomes" id="UP000663824">
    <property type="component" value="Unassembled WGS sequence"/>
</dbReference>
<dbReference type="EMBL" id="CAJNOV010002907">
    <property type="protein sequence ID" value="CAF1121696.1"/>
    <property type="molecule type" value="Genomic_DNA"/>
</dbReference>
<dbReference type="PANTHER" id="PTHR12247">
    <property type="entry name" value="POLYCOMB GROUP PROTEIN"/>
    <property type="match status" value="1"/>
</dbReference>
<evidence type="ECO:0000313" key="4">
    <source>
        <dbReference type="EMBL" id="CAF1899882.1"/>
    </source>
</evidence>
<dbReference type="Pfam" id="PF07647">
    <property type="entry name" value="SAM_2"/>
    <property type="match status" value="1"/>
</dbReference>
<dbReference type="Proteomes" id="UP000663855">
    <property type="component" value="Unassembled WGS sequence"/>
</dbReference>
<evidence type="ECO:0000313" key="5">
    <source>
        <dbReference type="Proteomes" id="UP000663834"/>
    </source>
</evidence>
<accession>A0A816DBR4</accession>
<dbReference type="SMART" id="SM00454">
    <property type="entry name" value="SAM"/>
    <property type="match status" value="1"/>
</dbReference>
<dbReference type="InterPro" id="IPR013761">
    <property type="entry name" value="SAM/pointed_sf"/>
</dbReference>
<sequence length="293" mass="32950">MKISNCTTTSTLLIPSSLLLKANKSTIIQKPFKFNRRLKNRMNTLAKNSLPNTMRINNHQFAPMSSLWANTQVASPNSTVTPINNSPPLINTYPLSVITPSSINLQQQQNTSMFSSSKSFTTPRVTTTLVPLNVCPTECCQPVKATLTPSVNVIEDYHEQKSTKTVTTHLIGDWIIRESSEPFKRKENERSAPIERIVQREKIIIADESPTTYSLSLSNVRHWTTDNVCSFLEQVLGKNCFAPIIREHQIDGAALLLLEDEHLTTIFKMQLGPRLKLLNRINKLKIDGDLSAH</sequence>
<feature type="domain" description="SAM" evidence="1">
    <location>
        <begin position="223"/>
        <end position="287"/>
    </location>
</feature>
<dbReference type="GO" id="GO:0042393">
    <property type="term" value="F:histone binding"/>
    <property type="evidence" value="ECO:0007669"/>
    <property type="project" value="TreeGrafter"/>
</dbReference>
<protein>
    <recommendedName>
        <fullName evidence="1">SAM domain-containing protein</fullName>
    </recommendedName>
</protein>
<dbReference type="InterPro" id="IPR050548">
    <property type="entry name" value="PcG_chromatin_remod_factors"/>
</dbReference>
<dbReference type="PROSITE" id="PS50105">
    <property type="entry name" value="SAM_DOMAIN"/>
    <property type="match status" value="1"/>
</dbReference>
<dbReference type="Proteomes" id="UP000663834">
    <property type="component" value="Unassembled WGS sequence"/>
</dbReference>
<evidence type="ECO:0000313" key="2">
    <source>
        <dbReference type="EMBL" id="CAF1121696.1"/>
    </source>
</evidence>
<dbReference type="GO" id="GO:0005634">
    <property type="term" value="C:nucleus"/>
    <property type="evidence" value="ECO:0007669"/>
    <property type="project" value="TreeGrafter"/>
</dbReference>
<organism evidence="3 5">
    <name type="scientific">Rotaria magnacalcarata</name>
    <dbReference type="NCBI Taxonomy" id="392030"/>
    <lineage>
        <taxon>Eukaryota</taxon>
        <taxon>Metazoa</taxon>
        <taxon>Spiralia</taxon>
        <taxon>Gnathifera</taxon>
        <taxon>Rotifera</taxon>
        <taxon>Eurotatoria</taxon>
        <taxon>Bdelloidea</taxon>
        <taxon>Philodinida</taxon>
        <taxon>Philodinidae</taxon>
        <taxon>Rotaria</taxon>
    </lineage>
</organism>
<dbReference type="GO" id="GO:0045892">
    <property type="term" value="P:negative regulation of DNA-templated transcription"/>
    <property type="evidence" value="ECO:0007669"/>
    <property type="project" value="TreeGrafter"/>
</dbReference>
<dbReference type="EMBL" id="CAJNOW010014786">
    <property type="protein sequence ID" value="CAF1635249.1"/>
    <property type="molecule type" value="Genomic_DNA"/>
</dbReference>
<dbReference type="SUPFAM" id="SSF47769">
    <property type="entry name" value="SAM/Pointed domain"/>
    <property type="match status" value="1"/>
</dbReference>
<dbReference type="AlphaFoldDB" id="A0A816DBR4"/>
<dbReference type="CDD" id="cd09509">
    <property type="entry name" value="SAM_Polycomb"/>
    <property type="match status" value="1"/>
</dbReference>
<dbReference type="PANTHER" id="PTHR12247:SF131">
    <property type="entry name" value="LD05287P"/>
    <property type="match status" value="1"/>
</dbReference>
<reference evidence="3" key="1">
    <citation type="submission" date="2021-02" db="EMBL/GenBank/DDBJ databases">
        <authorList>
            <person name="Nowell W R."/>
        </authorList>
    </citation>
    <scope>NUCLEOTIDE SEQUENCE</scope>
</reference>
<proteinExistence type="predicted"/>
<dbReference type="EMBL" id="CAJNRE010000003">
    <property type="protein sequence ID" value="CAF1899882.1"/>
    <property type="molecule type" value="Genomic_DNA"/>
</dbReference>
<dbReference type="Gene3D" id="1.10.150.50">
    <property type="entry name" value="Transcription Factor, Ets-1"/>
    <property type="match status" value="1"/>
</dbReference>
<dbReference type="OrthoDB" id="2390104at2759"/>